<dbReference type="EMBL" id="JAAAHW010010353">
    <property type="protein sequence ID" value="KAF9927118.1"/>
    <property type="molecule type" value="Genomic_DNA"/>
</dbReference>
<name>A0A9P6LS34_9FUNG</name>
<accession>A0A9P6LS34</accession>
<evidence type="ECO:0000256" key="1">
    <source>
        <dbReference type="SAM" id="MobiDB-lite"/>
    </source>
</evidence>
<keyword evidence="2" id="KW-0812">Transmembrane</keyword>
<evidence type="ECO:0000313" key="4">
    <source>
        <dbReference type="Proteomes" id="UP000749646"/>
    </source>
</evidence>
<keyword evidence="2" id="KW-0472">Membrane</keyword>
<sequence length="153" mass="14813">MAFIAPGALAVDPNVEGPVGGSDQGPVYSNDHYISGGAIAGIVIGLLAATGLAGALGCYLYAAGPDSRGVGGVGVGGHPTRTVATEKMEPVVVRAGQLPGTSAGATTVPATGHNTTGSSTHLPPMTTTTATPPGSAAYSAQPRDGVMDGVHHA</sequence>
<reference evidence="3" key="1">
    <citation type="journal article" date="2020" name="Fungal Divers.">
        <title>Resolving the Mortierellaceae phylogeny through synthesis of multi-gene phylogenetics and phylogenomics.</title>
        <authorList>
            <person name="Vandepol N."/>
            <person name="Liber J."/>
            <person name="Desiro A."/>
            <person name="Na H."/>
            <person name="Kennedy M."/>
            <person name="Barry K."/>
            <person name="Grigoriev I.V."/>
            <person name="Miller A.N."/>
            <person name="O'Donnell K."/>
            <person name="Stajich J.E."/>
            <person name="Bonito G."/>
        </authorList>
    </citation>
    <scope>NUCLEOTIDE SEQUENCE</scope>
    <source>
        <strain evidence="3">MES-2147</strain>
    </source>
</reference>
<organism evidence="3 4">
    <name type="scientific">Modicella reniformis</name>
    <dbReference type="NCBI Taxonomy" id="1440133"/>
    <lineage>
        <taxon>Eukaryota</taxon>
        <taxon>Fungi</taxon>
        <taxon>Fungi incertae sedis</taxon>
        <taxon>Mucoromycota</taxon>
        <taxon>Mortierellomycotina</taxon>
        <taxon>Mortierellomycetes</taxon>
        <taxon>Mortierellales</taxon>
        <taxon>Mortierellaceae</taxon>
        <taxon>Modicella</taxon>
    </lineage>
</organism>
<keyword evidence="4" id="KW-1185">Reference proteome</keyword>
<evidence type="ECO:0000313" key="3">
    <source>
        <dbReference type="EMBL" id="KAF9927118.1"/>
    </source>
</evidence>
<feature type="compositionally biased region" description="Polar residues" evidence="1">
    <location>
        <begin position="99"/>
        <end position="117"/>
    </location>
</feature>
<gene>
    <name evidence="3" type="ORF">BGZ65_006931</name>
</gene>
<feature type="compositionally biased region" description="Low complexity" evidence="1">
    <location>
        <begin position="118"/>
        <end position="140"/>
    </location>
</feature>
<comment type="caution">
    <text evidence="3">The sequence shown here is derived from an EMBL/GenBank/DDBJ whole genome shotgun (WGS) entry which is preliminary data.</text>
</comment>
<dbReference type="OrthoDB" id="2442630at2759"/>
<dbReference type="Proteomes" id="UP000749646">
    <property type="component" value="Unassembled WGS sequence"/>
</dbReference>
<proteinExistence type="predicted"/>
<protein>
    <submittedName>
        <fullName evidence="3">Uncharacterized protein</fullName>
    </submittedName>
</protein>
<feature type="region of interest" description="Disordered" evidence="1">
    <location>
        <begin position="99"/>
        <end position="153"/>
    </location>
</feature>
<dbReference type="AlphaFoldDB" id="A0A9P6LS34"/>
<evidence type="ECO:0000256" key="2">
    <source>
        <dbReference type="SAM" id="Phobius"/>
    </source>
</evidence>
<feature type="transmembrane region" description="Helical" evidence="2">
    <location>
        <begin position="38"/>
        <end position="62"/>
    </location>
</feature>
<keyword evidence="2" id="KW-1133">Transmembrane helix</keyword>